<sequence length="73" mass="8679">MTERSSTSLRFEQFKIWARVTAGMIPPSPYRYLWISNAFSSLKNLIQTYHLDAIDVDYERFPKRSNDSFAYYS</sequence>
<reference evidence="1" key="2">
    <citation type="submission" date="2020-08" db="EMBL/GenBank/DDBJ databases">
        <title>Plant Genome Project.</title>
        <authorList>
            <person name="Zhang R.-G."/>
        </authorList>
    </citation>
    <scope>NUCLEOTIDE SEQUENCE</scope>
    <source>
        <strain evidence="1">Huo1</strain>
        <tissue evidence="1">Leaf</tissue>
    </source>
</reference>
<dbReference type="Proteomes" id="UP000298416">
    <property type="component" value="Unassembled WGS sequence"/>
</dbReference>
<comment type="caution">
    <text evidence="1">The sequence shown here is derived from an EMBL/GenBank/DDBJ whole genome shotgun (WGS) entry which is preliminary data.</text>
</comment>
<dbReference type="EMBL" id="PNBA02000016">
    <property type="protein sequence ID" value="KAG6396220.1"/>
    <property type="molecule type" value="Genomic_DNA"/>
</dbReference>
<evidence type="ECO:0000313" key="1">
    <source>
        <dbReference type="EMBL" id="KAG6396220.1"/>
    </source>
</evidence>
<gene>
    <name evidence="1" type="ORF">SASPL_142364</name>
</gene>
<organism evidence="1">
    <name type="scientific">Salvia splendens</name>
    <name type="common">Scarlet sage</name>
    <dbReference type="NCBI Taxonomy" id="180675"/>
    <lineage>
        <taxon>Eukaryota</taxon>
        <taxon>Viridiplantae</taxon>
        <taxon>Streptophyta</taxon>
        <taxon>Embryophyta</taxon>
        <taxon>Tracheophyta</taxon>
        <taxon>Spermatophyta</taxon>
        <taxon>Magnoliopsida</taxon>
        <taxon>eudicotyledons</taxon>
        <taxon>Gunneridae</taxon>
        <taxon>Pentapetalae</taxon>
        <taxon>asterids</taxon>
        <taxon>lamiids</taxon>
        <taxon>Lamiales</taxon>
        <taxon>Lamiaceae</taxon>
        <taxon>Nepetoideae</taxon>
        <taxon>Mentheae</taxon>
        <taxon>Salviinae</taxon>
        <taxon>Salvia</taxon>
        <taxon>Salvia subgen. Calosphace</taxon>
        <taxon>core Calosphace</taxon>
    </lineage>
</organism>
<accession>A0A8X8WK24</accession>
<keyword evidence="2" id="KW-1185">Reference proteome</keyword>
<evidence type="ECO:0008006" key="3">
    <source>
        <dbReference type="Google" id="ProtNLM"/>
    </source>
</evidence>
<proteinExistence type="predicted"/>
<reference evidence="1" key="1">
    <citation type="submission" date="2018-01" db="EMBL/GenBank/DDBJ databases">
        <authorList>
            <person name="Mao J.F."/>
        </authorList>
    </citation>
    <scope>NUCLEOTIDE SEQUENCE</scope>
    <source>
        <strain evidence="1">Huo1</strain>
        <tissue evidence="1">Leaf</tissue>
    </source>
</reference>
<dbReference type="Gene3D" id="3.20.20.80">
    <property type="entry name" value="Glycosidases"/>
    <property type="match status" value="1"/>
</dbReference>
<name>A0A8X8WK24_SALSN</name>
<dbReference type="PANTHER" id="PTHR46476">
    <property type="entry name" value="CHITINASE 2-LIKE"/>
    <property type="match status" value="1"/>
</dbReference>
<protein>
    <recommendedName>
        <fullName evidence="3">GH18 domain-containing protein</fullName>
    </recommendedName>
</protein>
<dbReference type="PANTHER" id="PTHR46476:SF9">
    <property type="entry name" value="GH18 DOMAIN-CONTAINING PROTEIN"/>
    <property type="match status" value="1"/>
</dbReference>
<dbReference type="AlphaFoldDB" id="A0A8X8WK24"/>
<evidence type="ECO:0000313" key="2">
    <source>
        <dbReference type="Proteomes" id="UP000298416"/>
    </source>
</evidence>